<feature type="transmembrane region" description="Helical" evidence="2">
    <location>
        <begin position="116"/>
        <end position="134"/>
    </location>
</feature>
<keyword evidence="2" id="KW-0812">Transmembrane</keyword>
<sequence>WRGRWPGPEPARRWTGGASGGPLRGEAAALPGRRLPAGMTLRPDVLAAILAMALATFLCRAGGYAVLRVTRPPRFVQNMLGHLPGAIFVAFLAPALAGGGWTAWAAAGATLAAQIAFRRIALSILSGVLALWLLRAVAG</sequence>
<feature type="region of interest" description="Disordered" evidence="1">
    <location>
        <begin position="1"/>
        <end position="23"/>
    </location>
</feature>
<evidence type="ECO:0008006" key="4">
    <source>
        <dbReference type="Google" id="ProtNLM"/>
    </source>
</evidence>
<reference evidence="3" key="1">
    <citation type="submission" date="2020-02" db="EMBL/GenBank/DDBJ databases">
        <authorList>
            <person name="Meier V. D."/>
        </authorList>
    </citation>
    <scope>NUCLEOTIDE SEQUENCE</scope>
    <source>
        <strain evidence="3">AVDCRST_MAG08</strain>
    </source>
</reference>
<keyword evidence="2" id="KW-1133">Transmembrane helix</keyword>
<dbReference type="AlphaFoldDB" id="A0A6J4HPJ3"/>
<feature type="transmembrane region" description="Helical" evidence="2">
    <location>
        <begin position="45"/>
        <end position="67"/>
    </location>
</feature>
<keyword evidence="2" id="KW-0472">Membrane</keyword>
<gene>
    <name evidence="3" type="ORF">AVDCRST_MAG08-1059</name>
</gene>
<proteinExistence type="predicted"/>
<name>A0A6J4HPJ3_9PROT</name>
<organism evidence="3">
    <name type="scientific">uncultured Acetobacteraceae bacterium</name>
    <dbReference type="NCBI Taxonomy" id="169975"/>
    <lineage>
        <taxon>Bacteria</taxon>
        <taxon>Pseudomonadati</taxon>
        <taxon>Pseudomonadota</taxon>
        <taxon>Alphaproteobacteria</taxon>
        <taxon>Acetobacterales</taxon>
        <taxon>Acetobacteraceae</taxon>
        <taxon>environmental samples</taxon>
    </lineage>
</organism>
<dbReference type="InterPro" id="IPR008407">
    <property type="entry name" value="Brnchd-chn_aa_trnsp_AzlD"/>
</dbReference>
<evidence type="ECO:0000256" key="2">
    <source>
        <dbReference type="SAM" id="Phobius"/>
    </source>
</evidence>
<accession>A0A6J4HPJ3</accession>
<feature type="non-terminal residue" evidence="3">
    <location>
        <position position="1"/>
    </location>
</feature>
<dbReference type="Pfam" id="PF05437">
    <property type="entry name" value="AzlD"/>
    <property type="match status" value="1"/>
</dbReference>
<evidence type="ECO:0000313" key="3">
    <source>
        <dbReference type="EMBL" id="CAA9230167.1"/>
    </source>
</evidence>
<feature type="transmembrane region" description="Helical" evidence="2">
    <location>
        <begin position="79"/>
        <end position="104"/>
    </location>
</feature>
<protein>
    <recommendedName>
        <fullName evidence="4">AzlD domain-containing protein</fullName>
    </recommendedName>
</protein>
<evidence type="ECO:0000256" key="1">
    <source>
        <dbReference type="SAM" id="MobiDB-lite"/>
    </source>
</evidence>
<dbReference type="EMBL" id="CADCTG010000111">
    <property type="protein sequence ID" value="CAA9230167.1"/>
    <property type="molecule type" value="Genomic_DNA"/>
</dbReference>